<name>A0A8J3U1F0_9ACTN</name>
<dbReference type="InterPro" id="IPR000182">
    <property type="entry name" value="GNAT_dom"/>
</dbReference>
<organism evidence="2 3">
    <name type="scientific">Planotetraspora phitsanulokensis</name>
    <dbReference type="NCBI Taxonomy" id="575192"/>
    <lineage>
        <taxon>Bacteria</taxon>
        <taxon>Bacillati</taxon>
        <taxon>Actinomycetota</taxon>
        <taxon>Actinomycetes</taxon>
        <taxon>Streptosporangiales</taxon>
        <taxon>Streptosporangiaceae</taxon>
        <taxon>Planotetraspora</taxon>
    </lineage>
</organism>
<dbReference type="InterPro" id="IPR016181">
    <property type="entry name" value="Acyl_CoA_acyltransferase"/>
</dbReference>
<dbReference type="PANTHER" id="PTHR43792">
    <property type="entry name" value="GNAT FAMILY, PUTATIVE (AFU_ORTHOLOGUE AFUA_3G00765)-RELATED-RELATED"/>
    <property type="match status" value="1"/>
</dbReference>
<comment type="caution">
    <text evidence="2">The sequence shown here is derived from an EMBL/GenBank/DDBJ whole genome shotgun (WGS) entry which is preliminary data.</text>
</comment>
<keyword evidence="3" id="KW-1185">Reference proteome</keyword>
<evidence type="ECO:0000259" key="1">
    <source>
        <dbReference type="PROSITE" id="PS51186"/>
    </source>
</evidence>
<reference evidence="2 3" key="1">
    <citation type="submission" date="2021-01" db="EMBL/GenBank/DDBJ databases">
        <title>Whole genome shotgun sequence of Planotetraspora phitsanulokensis NBRC 104273.</title>
        <authorList>
            <person name="Komaki H."/>
            <person name="Tamura T."/>
        </authorList>
    </citation>
    <scope>NUCLEOTIDE SEQUENCE [LARGE SCALE GENOMIC DNA]</scope>
    <source>
        <strain evidence="2 3">NBRC 104273</strain>
    </source>
</reference>
<dbReference type="PANTHER" id="PTHR43792:SF1">
    <property type="entry name" value="N-ACETYLTRANSFERASE DOMAIN-CONTAINING PROTEIN"/>
    <property type="match status" value="1"/>
</dbReference>
<accession>A0A8J3U1F0</accession>
<sequence length="176" mass="19469">MLETERLTLRRWREGDLEPFAALNADPVVMEHFPSALSREQSDAMVRRIEAGFEDRGFGLWAVEADGTFLGFTGLSVPRFTAAFTPCVEIGWRLARHAWGYGYATEAAMAVLEDAFGRLGLAEVVSFTAVGNVRSQAVMRRIGMSHDPAGDFDHPALAEDSPLRRHVLYRIGRTAG</sequence>
<gene>
    <name evidence="2" type="ORF">Pph01_17960</name>
</gene>
<dbReference type="Proteomes" id="UP000622547">
    <property type="component" value="Unassembled WGS sequence"/>
</dbReference>
<dbReference type="EMBL" id="BOOP01000006">
    <property type="protein sequence ID" value="GII36793.1"/>
    <property type="molecule type" value="Genomic_DNA"/>
</dbReference>
<dbReference type="SUPFAM" id="SSF55729">
    <property type="entry name" value="Acyl-CoA N-acyltransferases (Nat)"/>
    <property type="match status" value="1"/>
</dbReference>
<dbReference type="RefSeq" id="WP_204072513.1">
    <property type="nucleotide sequence ID" value="NZ_BAABHI010000035.1"/>
</dbReference>
<dbReference type="Gene3D" id="3.40.630.30">
    <property type="match status" value="1"/>
</dbReference>
<protein>
    <submittedName>
        <fullName evidence="2">N-acetyltransferase</fullName>
    </submittedName>
</protein>
<dbReference type="PROSITE" id="PS51186">
    <property type="entry name" value="GNAT"/>
    <property type="match status" value="1"/>
</dbReference>
<dbReference type="GO" id="GO:0016747">
    <property type="term" value="F:acyltransferase activity, transferring groups other than amino-acyl groups"/>
    <property type="evidence" value="ECO:0007669"/>
    <property type="project" value="InterPro"/>
</dbReference>
<evidence type="ECO:0000313" key="3">
    <source>
        <dbReference type="Proteomes" id="UP000622547"/>
    </source>
</evidence>
<dbReference type="AlphaFoldDB" id="A0A8J3U1F0"/>
<proteinExistence type="predicted"/>
<feature type="domain" description="N-acetyltransferase" evidence="1">
    <location>
        <begin position="7"/>
        <end position="164"/>
    </location>
</feature>
<evidence type="ECO:0000313" key="2">
    <source>
        <dbReference type="EMBL" id="GII36793.1"/>
    </source>
</evidence>
<dbReference type="Pfam" id="PF13302">
    <property type="entry name" value="Acetyltransf_3"/>
    <property type="match status" value="1"/>
</dbReference>
<dbReference type="InterPro" id="IPR051531">
    <property type="entry name" value="N-acetyltransferase"/>
</dbReference>